<proteinExistence type="inferred from homology"/>
<protein>
    <recommendedName>
        <fullName evidence="4">Release factor glutamine methyltransferase</fullName>
        <shortName evidence="4">RF MTase</shortName>
        <ecNumber evidence="4">2.1.1.297</ecNumber>
    </recommendedName>
    <alternativeName>
        <fullName evidence="4">N5-glutamine methyltransferase PrmC</fullName>
    </alternativeName>
    <alternativeName>
        <fullName evidence="4">Protein-(glutamine-N5) MTase PrmC</fullName>
    </alternativeName>
    <alternativeName>
        <fullName evidence="4">Protein-glutamine N-methyltransferase PrmC</fullName>
    </alternativeName>
</protein>
<comment type="function">
    <text evidence="4">Methylates the class 1 translation termination release factors RF1/PrfA and RF2/PrfB on the glutamine residue of the universally conserved GGQ motif.</text>
</comment>
<evidence type="ECO:0000256" key="2">
    <source>
        <dbReference type="ARBA" id="ARBA00022679"/>
    </source>
</evidence>
<comment type="similarity">
    <text evidence="4">Belongs to the protein N5-glutamine methyltransferase family. PrmC subfamily.</text>
</comment>
<dbReference type="PANTHER" id="PTHR18895">
    <property type="entry name" value="HEMK METHYLTRANSFERASE"/>
    <property type="match status" value="1"/>
</dbReference>
<evidence type="ECO:0000256" key="4">
    <source>
        <dbReference type="HAMAP-Rule" id="MF_02126"/>
    </source>
</evidence>
<dbReference type="GO" id="GO:0102559">
    <property type="term" value="F:peptide chain release factor N(5)-glutamine methyltransferase activity"/>
    <property type="evidence" value="ECO:0007669"/>
    <property type="project" value="UniProtKB-EC"/>
</dbReference>
<dbReference type="GO" id="GO:0032259">
    <property type="term" value="P:methylation"/>
    <property type="evidence" value="ECO:0007669"/>
    <property type="project" value="UniProtKB-KW"/>
</dbReference>
<dbReference type="InterPro" id="IPR040758">
    <property type="entry name" value="PrmC_N"/>
</dbReference>
<dbReference type="NCBIfam" id="TIGR03534">
    <property type="entry name" value="RF_mod_PrmC"/>
    <property type="match status" value="1"/>
</dbReference>
<gene>
    <name evidence="4 7" type="primary">prmC</name>
    <name evidence="7" type="ORF">GOQ27_07700</name>
</gene>
<dbReference type="EMBL" id="WSFT01000031">
    <property type="protein sequence ID" value="MBS4538344.1"/>
    <property type="molecule type" value="Genomic_DNA"/>
</dbReference>
<dbReference type="InterPro" id="IPR004556">
    <property type="entry name" value="HemK-like"/>
</dbReference>
<comment type="caution">
    <text evidence="4">Lacks conserved residue(s) required for the propagation of feature annotation.</text>
</comment>
<organism evidence="7 8">
    <name type="scientific">Anaeromonas frigoriresistens</name>
    <dbReference type="NCBI Taxonomy" id="2683708"/>
    <lineage>
        <taxon>Bacteria</taxon>
        <taxon>Bacillati</taxon>
        <taxon>Bacillota</taxon>
        <taxon>Tissierellia</taxon>
        <taxon>Tissierellales</taxon>
        <taxon>Thermohalobacteraceae</taxon>
        <taxon>Anaeromonas</taxon>
    </lineage>
</organism>
<comment type="caution">
    <text evidence="7">The sequence shown here is derived from an EMBL/GenBank/DDBJ whole genome shotgun (WGS) entry which is preliminary data.</text>
</comment>
<dbReference type="InterPro" id="IPR025714">
    <property type="entry name" value="Methyltranfer_dom"/>
</dbReference>
<dbReference type="InterPro" id="IPR029063">
    <property type="entry name" value="SAM-dependent_MTases_sf"/>
</dbReference>
<evidence type="ECO:0000256" key="3">
    <source>
        <dbReference type="ARBA" id="ARBA00022691"/>
    </source>
</evidence>
<comment type="catalytic activity">
    <reaction evidence="4">
        <text>L-glutaminyl-[peptide chain release factor] + S-adenosyl-L-methionine = N(5)-methyl-L-glutaminyl-[peptide chain release factor] + S-adenosyl-L-homocysteine + H(+)</text>
        <dbReference type="Rhea" id="RHEA:42896"/>
        <dbReference type="Rhea" id="RHEA-COMP:10271"/>
        <dbReference type="Rhea" id="RHEA-COMP:10272"/>
        <dbReference type="ChEBI" id="CHEBI:15378"/>
        <dbReference type="ChEBI" id="CHEBI:30011"/>
        <dbReference type="ChEBI" id="CHEBI:57856"/>
        <dbReference type="ChEBI" id="CHEBI:59789"/>
        <dbReference type="ChEBI" id="CHEBI:61891"/>
        <dbReference type="EC" id="2.1.1.297"/>
    </reaction>
</comment>
<keyword evidence="8" id="KW-1185">Reference proteome</keyword>
<dbReference type="Pfam" id="PF13847">
    <property type="entry name" value="Methyltransf_31"/>
    <property type="match status" value="1"/>
</dbReference>
<dbReference type="NCBIfam" id="TIGR00536">
    <property type="entry name" value="hemK_fam"/>
    <property type="match status" value="1"/>
</dbReference>
<dbReference type="InterPro" id="IPR002052">
    <property type="entry name" value="DNA_methylase_N6_adenine_CS"/>
</dbReference>
<dbReference type="HAMAP" id="MF_02126">
    <property type="entry name" value="RF_methyltr_PrmC"/>
    <property type="match status" value="1"/>
</dbReference>
<reference evidence="7" key="1">
    <citation type="submission" date="2019-12" db="EMBL/GenBank/DDBJ databases">
        <title>Clostridiaceae gen. nov. sp. nov., isolated from sediment in Xinjiang, China.</title>
        <authorList>
            <person name="Zhang R."/>
        </authorList>
    </citation>
    <scope>NUCLEOTIDE SEQUENCE</scope>
    <source>
        <strain evidence="7">D2Q-11</strain>
    </source>
</reference>
<dbReference type="PROSITE" id="PS00092">
    <property type="entry name" value="N6_MTASE"/>
    <property type="match status" value="1"/>
</dbReference>
<dbReference type="EC" id="2.1.1.297" evidence="4"/>
<keyword evidence="2 4" id="KW-0808">Transferase</keyword>
<name>A0A942Z8T8_9FIRM</name>
<dbReference type="InterPro" id="IPR050320">
    <property type="entry name" value="N5-glutamine_MTase"/>
</dbReference>
<dbReference type="CDD" id="cd02440">
    <property type="entry name" value="AdoMet_MTases"/>
    <property type="match status" value="1"/>
</dbReference>
<dbReference type="PANTHER" id="PTHR18895:SF74">
    <property type="entry name" value="MTRF1L RELEASE FACTOR GLUTAMINE METHYLTRANSFERASE"/>
    <property type="match status" value="1"/>
</dbReference>
<feature type="domain" description="Release factor glutamine methyltransferase N-terminal" evidence="6">
    <location>
        <begin position="8"/>
        <end position="77"/>
    </location>
</feature>
<dbReference type="SUPFAM" id="SSF53335">
    <property type="entry name" value="S-adenosyl-L-methionine-dependent methyltransferases"/>
    <property type="match status" value="1"/>
</dbReference>
<sequence>MSATVKSLRQKGIEILTKTEYNNPSLEVELIICYLLDVDRVYVYTHPNRKVDDQIVDKFDKLIGKRKDGYPLQYILGHQEFMGLDFKISEGVLVPRPDTEILIEKIIKSYDHIDKETINIMDIGTGSGAITLSLAYYIKNSYVYSIDISEQAIKVAKKNCDVLNLQDKVEFIHKDILEGFPKIDKKLDVIVSNPPYIPSGDIEGLQVEVAKYEPRLALDGGEDGLIFYKYITTHAHELLAVNGLLAYEIGHNQGEEVKELMEMNGFKDIEVIKDLSNNNRVVIGRRR</sequence>
<dbReference type="GO" id="GO:0003676">
    <property type="term" value="F:nucleic acid binding"/>
    <property type="evidence" value="ECO:0007669"/>
    <property type="project" value="InterPro"/>
</dbReference>
<evidence type="ECO:0000313" key="7">
    <source>
        <dbReference type="EMBL" id="MBS4538344.1"/>
    </source>
</evidence>
<keyword evidence="3 4" id="KW-0949">S-adenosyl-L-methionine</keyword>
<dbReference type="Pfam" id="PF17827">
    <property type="entry name" value="PrmC_N"/>
    <property type="match status" value="1"/>
</dbReference>
<feature type="binding site" evidence="4">
    <location>
        <begin position="193"/>
        <end position="196"/>
    </location>
    <ligand>
        <name>substrate</name>
    </ligand>
</feature>
<feature type="binding site" evidence="4">
    <location>
        <begin position="124"/>
        <end position="128"/>
    </location>
    <ligand>
        <name>S-adenosyl-L-methionine</name>
        <dbReference type="ChEBI" id="CHEBI:59789"/>
    </ligand>
</feature>
<evidence type="ECO:0000313" key="8">
    <source>
        <dbReference type="Proteomes" id="UP000724672"/>
    </source>
</evidence>
<evidence type="ECO:0000256" key="1">
    <source>
        <dbReference type="ARBA" id="ARBA00022603"/>
    </source>
</evidence>
<dbReference type="InterPro" id="IPR019874">
    <property type="entry name" value="RF_methyltr_PrmC"/>
</dbReference>
<dbReference type="Gene3D" id="3.40.50.150">
    <property type="entry name" value="Vaccinia Virus protein VP39"/>
    <property type="match status" value="1"/>
</dbReference>
<feature type="domain" description="Methyltransferase" evidence="5">
    <location>
        <begin position="115"/>
        <end position="193"/>
    </location>
</feature>
<dbReference type="Proteomes" id="UP000724672">
    <property type="component" value="Unassembled WGS sequence"/>
</dbReference>
<accession>A0A942Z8T8</accession>
<feature type="binding site" evidence="4">
    <location>
        <position position="193"/>
    </location>
    <ligand>
        <name>S-adenosyl-L-methionine</name>
        <dbReference type="ChEBI" id="CHEBI:59789"/>
    </ligand>
</feature>
<dbReference type="AlphaFoldDB" id="A0A942Z8T8"/>
<evidence type="ECO:0000259" key="6">
    <source>
        <dbReference type="Pfam" id="PF17827"/>
    </source>
</evidence>
<dbReference type="RefSeq" id="WP_203366269.1">
    <property type="nucleotide sequence ID" value="NZ_WSFT01000031.1"/>
</dbReference>
<keyword evidence="1 4" id="KW-0489">Methyltransferase</keyword>
<dbReference type="Gene3D" id="1.10.8.10">
    <property type="entry name" value="DNA helicase RuvA subunit, C-terminal domain"/>
    <property type="match status" value="1"/>
</dbReference>
<feature type="binding site" evidence="4">
    <location>
        <position position="147"/>
    </location>
    <ligand>
        <name>S-adenosyl-L-methionine</name>
        <dbReference type="ChEBI" id="CHEBI:59789"/>
    </ligand>
</feature>
<evidence type="ECO:0000259" key="5">
    <source>
        <dbReference type="Pfam" id="PF13847"/>
    </source>
</evidence>